<feature type="transmembrane region" description="Helical" evidence="1">
    <location>
        <begin position="370"/>
        <end position="392"/>
    </location>
</feature>
<sequence>MEVILLKKLEFDKITIKTKLYIMLILPISFILLAIIIDTPTNIVNGIFKIIVYPDILITDYIKVGGLGAALINSAILTLVNIYIIWKLKININGPVISAIFIIMGFAFFGKNIFNVWPIYIGGYIYSKYQKTNFKNVILITMFATALSPLVNEFAYGLNLPIPFGILLGISIGILVGFIIPPLSAHMIRVHDGYNLYNIGFAAGFIGTVIMSIMKSYGFIVENKIILSNEYDMLLKVFFTIFFLILITLGFLFNNRSFKGYKRLIGFTGRLITDFTQLTGFGLTLINMGLMGLIGILYVIIAGGIINGPVIGGLLTLAGFSSFGKHPKNSIPILIGVLIGNFLITKEVSTTILVITGLFGTSMAPIAGTYGYFAGILAGFIHLSVVMNVGYLHGGINLYNNGFSSGIVATILVPIIDAFKKED</sequence>
<keyword evidence="1" id="KW-1133">Transmembrane helix</keyword>
<gene>
    <name evidence="2" type="ORF">G3A45_07075</name>
</gene>
<dbReference type="Pfam" id="PF07613">
    <property type="entry name" value="DUF1576"/>
    <property type="match status" value="2"/>
</dbReference>
<dbReference type="EMBL" id="CP048617">
    <property type="protein sequence ID" value="QIB27071.1"/>
    <property type="molecule type" value="Genomic_DNA"/>
</dbReference>
<feature type="transmembrane region" description="Helical" evidence="1">
    <location>
        <begin position="69"/>
        <end position="86"/>
    </location>
</feature>
<dbReference type="KEGG" id="cazo:G3A45_07075"/>
<keyword evidence="1" id="KW-0812">Transmembrane</keyword>
<evidence type="ECO:0000313" key="2">
    <source>
        <dbReference type="EMBL" id="QIB27071.1"/>
    </source>
</evidence>
<feature type="transmembrane region" description="Helical" evidence="1">
    <location>
        <begin position="398"/>
        <end position="419"/>
    </location>
</feature>
<feature type="transmembrane region" description="Helical" evidence="1">
    <location>
        <begin position="195"/>
        <end position="214"/>
    </location>
</feature>
<protein>
    <submittedName>
        <fullName evidence="2">DUF1576 domain-containing protein</fullName>
    </submittedName>
</protein>
<keyword evidence="1" id="KW-0472">Membrane</keyword>
<dbReference type="AlphaFoldDB" id="A0A6P1YCX2"/>
<feature type="transmembrane region" description="Helical" evidence="1">
    <location>
        <begin position="92"/>
        <end position="110"/>
    </location>
</feature>
<feature type="transmembrane region" description="Helical" evidence="1">
    <location>
        <begin position="20"/>
        <end position="37"/>
    </location>
</feature>
<dbReference type="InterPro" id="IPR011470">
    <property type="entry name" value="DUF1576"/>
</dbReference>
<evidence type="ECO:0000256" key="1">
    <source>
        <dbReference type="SAM" id="Phobius"/>
    </source>
</evidence>
<feature type="transmembrane region" description="Helical" evidence="1">
    <location>
        <begin position="137"/>
        <end position="156"/>
    </location>
</feature>
<proteinExistence type="predicted"/>
<name>A0A6P1YCX2_9FIRM</name>
<accession>A0A6P1YCX2</accession>
<feature type="transmembrane region" description="Helical" evidence="1">
    <location>
        <begin position="290"/>
        <end position="311"/>
    </location>
</feature>
<evidence type="ECO:0000313" key="3">
    <source>
        <dbReference type="Proteomes" id="UP000464452"/>
    </source>
</evidence>
<organism evidence="2 3">
    <name type="scientific">Caloranaerobacter azorensis</name>
    <dbReference type="NCBI Taxonomy" id="116090"/>
    <lineage>
        <taxon>Bacteria</taxon>
        <taxon>Bacillati</taxon>
        <taxon>Bacillota</taxon>
        <taxon>Tissierellia</taxon>
        <taxon>Tissierellales</taxon>
        <taxon>Thermohalobacteraceae</taxon>
        <taxon>Caloranaerobacter</taxon>
    </lineage>
</organism>
<feature type="transmembrane region" description="Helical" evidence="1">
    <location>
        <begin position="331"/>
        <end position="358"/>
    </location>
</feature>
<reference evidence="2 3" key="1">
    <citation type="submission" date="2020-02" db="EMBL/GenBank/DDBJ databases">
        <title>Thermophilic hydrogen producing bacteria, Caloranaerobacter azorensis.</title>
        <authorList>
            <person name="Baek K."/>
        </authorList>
    </citation>
    <scope>NUCLEOTIDE SEQUENCE [LARGE SCALE GENOMIC DNA]</scope>
    <source>
        <strain evidence="2 3">T3-1</strain>
    </source>
</reference>
<dbReference type="Proteomes" id="UP000464452">
    <property type="component" value="Chromosome"/>
</dbReference>
<feature type="transmembrane region" description="Helical" evidence="1">
    <location>
        <begin position="162"/>
        <end position="183"/>
    </location>
</feature>
<feature type="transmembrane region" description="Helical" evidence="1">
    <location>
        <begin position="234"/>
        <end position="253"/>
    </location>
</feature>